<reference evidence="1 2" key="1">
    <citation type="submission" date="2017-02" db="EMBL/GenBank/DDBJ databases">
        <authorList>
            <person name="Peterson S.W."/>
        </authorList>
    </citation>
    <scope>NUCLEOTIDE SEQUENCE [LARGE SCALE GENOMIC DNA]</scope>
    <source>
        <strain evidence="1 2">S285</strain>
    </source>
</reference>
<dbReference type="InterPro" id="IPR052891">
    <property type="entry name" value="DNA-3mA_glycosylase"/>
</dbReference>
<proteinExistence type="predicted"/>
<dbReference type="SUPFAM" id="SSF48150">
    <property type="entry name" value="DNA-glycosylase"/>
    <property type="match status" value="1"/>
</dbReference>
<dbReference type="Gene3D" id="1.10.340.30">
    <property type="entry name" value="Hypothetical protein, domain 2"/>
    <property type="match status" value="1"/>
</dbReference>
<accession>A0A1W6MXB4</accession>
<dbReference type="OrthoDB" id="9795156at2"/>
<evidence type="ECO:0008006" key="3">
    <source>
        <dbReference type="Google" id="ProtNLM"/>
    </source>
</evidence>
<dbReference type="KEGG" id="mbry:B1812_15300"/>
<dbReference type="InterPro" id="IPR005019">
    <property type="entry name" value="Adenine_glyco"/>
</dbReference>
<dbReference type="Pfam" id="PF03352">
    <property type="entry name" value="Adenine_glyco"/>
    <property type="match status" value="1"/>
</dbReference>
<dbReference type="RefSeq" id="WP_085772352.1">
    <property type="nucleotide sequence ID" value="NZ_AP027149.1"/>
</dbReference>
<dbReference type="EMBL" id="CP019948">
    <property type="protein sequence ID" value="ARN82225.1"/>
    <property type="molecule type" value="Genomic_DNA"/>
</dbReference>
<sequence length="232" mass="25589">MRSFSEIVELALQSHSPEEMAIGLLSLRPRPPSEIAKMGDDRVLALMAQRIFSAGFSRKVIEAKWPSFEEAFWRFAPERCAGLDEPDLDELLANKAIVRNGPKILAIRDNARFILGLAKQNGSAARAFAQWPDDRYFELIDLLRREGSRLGGDTGMRFVRDLGKPALILTKDVNAALIREGVITSPPTSRKALEAVQAAANAWAAESGFNLSEISRYLAWSIGLSARVSAHV</sequence>
<dbReference type="STRING" id="655015.B1812_15300"/>
<evidence type="ECO:0000313" key="2">
    <source>
        <dbReference type="Proteomes" id="UP000193978"/>
    </source>
</evidence>
<dbReference type="GO" id="GO:0008725">
    <property type="term" value="F:DNA-3-methyladenine glycosylase activity"/>
    <property type="evidence" value="ECO:0007669"/>
    <property type="project" value="InterPro"/>
</dbReference>
<organism evidence="1 2">
    <name type="scientific">Methylocystis bryophila</name>
    <dbReference type="NCBI Taxonomy" id="655015"/>
    <lineage>
        <taxon>Bacteria</taxon>
        <taxon>Pseudomonadati</taxon>
        <taxon>Pseudomonadota</taxon>
        <taxon>Alphaproteobacteria</taxon>
        <taxon>Hyphomicrobiales</taxon>
        <taxon>Methylocystaceae</taxon>
        <taxon>Methylocystis</taxon>
    </lineage>
</organism>
<dbReference type="Proteomes" id="UP000193978">
    <property type="component" value="Chromosome"/>
</dbReference>
<name>A0A1W6MXB4_9HYPH</name>
<dbReference type="PANTHER" id="PTHR30037:SF3">
    <property type="entry name" value="BLR0857 PROTEIN"/>
    <property type="match status" value="1"/>
</dbReference>
<dbReference type="AlphaFoldDB" id="A0A1W6MXB4"/>
<gene>
    <name evidence="1" type="ORF">B1812_15300</name>
</gene>
<dbReference type="PANTHER" id="PTHR30037">
    <property type="entry name" value="DNA-3-METHYLADENINE GLYCOSYLASE 1"/>
    <property type="match status" value="1"/>
</dbReference>
<dbReference type="GO" id="GO:0006284">
    <property type="term" value="P:base-excision repair"/>
    <property type="evidence" value="ECO:0007669"/>
    <property type="project" value="InterPro"/>
</dbReference>
<evidence type="ECO:0000313" key="1">
    <source>
        <dbReference type="EMBL" id="ARN82225.1"/>
    </source>
</evidence>
<dbReference type="InterPro" id="IPR011257">
    <property type="entry name" value="DNA_glycosylase"/>
</dbReference>
<keyword evidence="2" id="KW-1185">Reference proteome</keyword>
<protein>
    <recommendedName>
        <fullName evidence="3">3-methyladenine DNA glycosylase</fullName>
    </recommendedName>
</protein>